<accession>A0A6J7VP70</accession>
<dbReference type="EMBL" id="LR798190">
    <property type="protein sequence ID" value="CAB5079702.1"/>
    <property type="molecule type" value="Genomic_DNA"/>
</dbReference>
<name>A0A6J7VP70_9CAUD</name>
<gene>
    <name evidence="1" type="ORF">UFOVP141_22</name>
</gene>
<sequence length="116" mass="13336">MSELDYRQEWMTDDQWRAAQLLACVFSGFHNMRPIRECGNGVAVTLYQCDLSTFDFSQLTQIVVLAHQRCIRVSICLYGMHLEARAYARDPNGARFDNRHPSWSELCARVDAECGT</sequence>
<protein>
    <submittedName>
        <fullName evidence="1">Uncharacterized protein</fullName>
    </submittedName>
</protein>
<organism evidence="1">
    <name type="scientific">uncultured Caudovirales phage</name>
    <dbReference type="NCBI Taxonomy" id="2100421"/>
    <lineage>
        <taxon>Viruses</taxon>
        <taxon>Duplodnaviria</taxon>
        <taxon>Heunggongvirae</taxon>
        <taxon>Uroviricota</taxon>
        <taxon>Caudoviricetes</taxon>
        <taxon>Peduoviridae</taxon>
        <taxon>Maltschvirus</taxon>
        <taxon>Maltschvirus maltsch</taxon>
    </lineage>
</organism>
<reference evidence="1" key="1">
    <citation type="submission" date="2020-05" db="EMBL/GenBank/DDBJ databases">
        <authorList>
            <person name="Chiriac C."/>
            <person name="Salcher M."/>
            <person name="Ghai R."/>
            <person name="Kavagutti S V."/>
        </authorList>
    </citation>
    <scope>NUCLEOTIDE SEQUENCE</scope>
</reference>
<evidence type="ECO:0000313" key="1">
    <source>
        <dbReference type="EMBL" id="CAB5079702.1"/>
    </source>
</evidence>
<proteinExistence type="predicted"/>